<dbReference type="SUPFAM" id="SSF51735">
    <property type="entry name" value="NAD(P)-binding Rossmann-fold domains"/>
    <property type="match status" value="1"/>
</dbReference>
<dbReference type="InterPro" id="IPR036291">
    <property type="entry name" value="NAD(P)-bd_dom_sf"/>
</dbReference>
<reference evidence="4" key="1">
    <citation type="journal article" date="2019" name="Int. J. Syst. Evol. Microbiol.">
        <title>The Global Catalogue of Microorganisms (GCM) 10K type strain sequencing project: providing services to taxonomists for standard genome sequencing and annotation.</title>
        <authorList>
            <consortium name="The Broad Institute Genomics Platform"/>
            <consortium name="The Broad Institute Genome Sequencing Center for Infectious Disease"/>
            <person name="Wu L."/>
            <person name="Ma J."/>
        </authorList>
    </citation>
    <scope>NUCLEOTIDE SEQUENCE [LARGE SCALE GENOMIC DNA]</scope>
    <source>
        <strain evidence="4">JCM 16117</strain>
    </source>
</reference>
<evidence type="ECO:0000256" key="2">
    <source>
        <dbReference type="ARBA" id="ARBA00023002"/>
    </source>
</evidence>
<name>A0ABP5QYR0_9MICO</name>
<dbReference type="EMBL" id="BAAAQY010000013">
    <property type="protein sequence ID" value="GAA2247165.1"/>
    <property type="molecule type" value="Genomic_DNA"/>
</dbReference>
<dbReference type="PANTHER" id="PTHR43669:SF3">
    <property type="entry name" value="ALCOHOL DEHYDROGENASE, PUTATIVE (AFU_ORTHOLOGUE AFUA_3G03445)-RELATED"/>
    <property type="match status" value="1"/>
</dbReference>
<dbReference type="InterPro" id="IPR002347">
    <property type="entry name" value="SDR_fam"/>
</dbReference>
<evidence type="ECO:0000313" key="3">
    <source>
        <dbReference type="EMBL" id="GAA2247165.1"/>
    </source>
</evidence>
<organism evidence="3 4">
    <name type="scientific">Herbiconiux moechotypicola</name>
    <dbReference type="NCBI Taxonomy" id="637393"/>
    <lineage>
        <taxon>Bacteria</taxon>
        <taxon>Bacillati</taxon>
        <taxon>Actinomycetota</taxon>
        <taxon>Actinomycetes</taxon>
        <taxon>Micrococcales</taxon>
        <taxon>Microbacteriaceae</taxon>
        <taxon>Herbiconiux</taxon>
    </lineage>
</organism>
<keyword evidence="4" id="KW-1185">Reference proteome</keyword>
<evidence type="ECO:0000313" key="4">
    <source>
        <dbReference type="Proteomes" id="UP001500929"/>
    </source>
</evidence>
<comment type="similarity">
    <text evidence="1">Belongs to the short-chain dehydrogenases/reductases (SDR) family.</text>
</comment>
<sequence length="255" mass="26501">MKTITHPAWAQSATDLSGRTILVIGGGGGVGEGVVRTLLKRGAAVVATGRDELRLRDFADRVGHSSLHVAPLDGLAADLTERADLLAAEFGPFDGVVVSIASWGSHGSKPLLALSDGEWSDLVEDNLTAVFRVYRAFTPTLAPGGVLLQLNGLSADLPFPGNGVVALGAAAGKSLTRTLAAELDGTGLRVYEVILGVVRTRARQLAGVDNPLWIDGTEIGVHIAELVSGDSPLTGEVLHYFIDKATGPVATPPRF</sequence>
<dbReference type="RefSeq" id="WP_259481046.1">
    <property type="nucleotide sequence ID" value="NZ_BAAAQY010000013.1"/>
</dbReference>
<dbReference type="Pfam" id="PF00106">
    <property type="entry name" value="adh_short"/>
    <property type="match status" value="1"/>
</dbReference>
<dbReference type="PANTHER" id="PTHR43669">
    <property type="entry name" value="5-KETO-D-GLUCONATE 5-REDUCTASE"/>
    <property type="match status" value="1"/>
</dbReference>
<protein>
    <submittedName>
        <fullName evidence="3">3-oxoacyl-[acyl-carrier-protein] reductase</fullName>
    </submittedName>
</protein>
<dbReference type="CDD" id="cd05233">
    <property type="entry name" value="SDR_c"/>
    <property type="match status" value="1"/>
</dbReference>
<gene>
    <name evidence="3" type="primary">fabG</name>
    <name evidence="3" type="ORF">GCM10009851_35740</name>
</gene>
<dbReference type="Proteomes" id="UP001500929">
    <property type="component" value="Unassembled WGS sequence"/>
</dbReference>
<dbReference type="Gene3D" id="3.40.50.720">
    <property type="entry name" value="NAD(P)-binding Rossmann-like Domain"/>
    <property type="match status" value="1"/>
</dbReference>
<evidence type="ECO:0000256" key="1">
    <source>
        <dbReference type="ARBA" id="ARBA00006484"/>
    </source>
</evidence>
<keyword evidence="2" id="KW-0560">Oxidoreductase</keyword>
<proteinExistence type="inferred from homology"/>
<comment type="caution">
    <text evidence="3">The sequence shown here is derived from an EMBL/GenBank/DDBJ whole genome shotgun (WGS) entry which is preliminary data.</text>
</comment>
<accession>A0ABP5QYR0</accession>